<dbReference type="PANTHER" id="PTHR11188">
    <property type="entry name" value="ARRESTIN DOMAIN CONTAINING PROTEIN"/>
    <property type="match status" value="1"/>
</dbReference>
<protein>
    <submittedName>
        <fullName evidence="4">Uncharacterized protein</fullName>
    </submittedName>
</protein>
<dbReference type="InterPro" id="IPR011022">
    <property type="entry name" value="Arrestin_C-like"/>
</dbReference>
<dbReference type="PANTHER" id="PTHR11188:SF159">
    <property type="entry name" value="ARRESTIN C-TERMINAL-LIKE DOMAIN-CONTAINING PROTEIN"/>
    <property type="match status" value="1"/>
</dbReference>
<sequence length="322" mass="36981">MKIENFELKIEKPQNLDNENYVYLAGEEIKGKINIYNREKTRIVRLSLRTVGSVYTGWQYANAEYESKENILDMYNDLTGNLSNYCDETMELNCGEFNLEFSVKIPKNAISSYYEESYGNVKYSIVATLDIVEDCGESEIVSESEFLVRSFLSLDSPHFLNPAYSTEEIVTDRVCLCFGNSKEKRKITIKSPSLGLLPGETSNLILIAEQTARKPNKNSQIKWVKLSICQQVDFVACRKDTPNTWDKRSVTRAIQNYNNSNINCQILSESEQQIQFQIPKNLPPTSAKENDLINFSYFFRIEIEQNLDIILPIVIGSFRTIL</sequence>
<dbReference type="InterPro" id="IPR014756">
    <property type="entry name" value="Ig_E-set"/>
</dbReference>
<dbReference type="EMBL" id="CAJEWN010000005">
    <property type="protein sequence ID" value="CAD2127142.1"/>
    <property type="molecule type" value="Genomic_DNA"/>
</dbReference>
<evidence type="ECO:0000259" key="2">
    <source>
        <dbReference type="Pfam" id="PF00339"/>
    </source>
</evidence>
<proteinExistence type="inferred from homology"/>
<dbReference type="SUPFAM" id="SSF81296">
    <property type="entry name" value="E set domains"/>
    <property type="match status" value="2"/>
</dbReference>
<dbReference type="Pfam" id="PF00339">
    <property type="entry name" value="Arrestin_N"/>
    <property type="match status" value="1"/>
</dbReference>
<evidence type="ECO:0000313" key="4">
    <source>
        <dbReference type="EMBL" id="CAD2127142.1"/>
    </source>
</evidence>
<feature type="domain" description="Arrestin-like N-terminal" evidence="2">
    <location>
        <begin position="16"/>
        <end position="149"/>
    </location>
</feature>
<evidence type="ECO:0000256" key="1">
    <source>
        <dbReference type="ARBA" id="ARBA00005298"/>
    </source>
</evidence>
<dbReference type="GO" id="GO:0005737">
    <property type="term" value="C:cytoplasm"/>
    <property type="evidence" value="ECO:0007669"/>
    <property type="project" value="TreeGrafter"/>
</dbReference>
<gene>
    <name evidence="4" type="ORF">MENT_LOCUS1816</name>
</gene>
<dbReference type="InterPro" id="IPR014752">
    <property type="entry name" value="Arrestin-like_C"/>
</dbReference>
<dbReference type="Gene3D" id="2.60.40.640">
    <property type="match status" value="2"/>
</dbReference>
<dbReference type="InterPro" id="IPR050357">
    <property type="entry name" value="Arrestin_domain-protein"/>
</dbReference>
<dbReference type="Pfam" id="PF02752">
    <property type="entry name" value="Arrestin_C"/>
    <property type="match status" value="1"/>
</dbReference>
<comment type="similarity">
    <text evidence="1">Belongs to the arrestin family.</text>
</comment>
<organism evidence="4 5">
    <name type="scientific">Meloidogyne enterolobii</name>
    <name type="common">Root-knot nematode worm</name>
    <name type="synonym">Meloidogyne mayaguensis</name>
    <dbReference type="NCBI Taxonomy" id="390850"/>
    <lineage>
        <taxon>Eukaryota</taxon>
        <taxon>Metazoa</taxon>
        <taxon>Ecdysozoa</taxon>
        <taxon>Nematoda</taxon>
        <taxon>Chromadorea</taxon>
        <taxon>Rhabditida</taxon>
        <taxon>Tylenchina</taxon>
        <taxon>Tylenchomorpha</taxon>
        <taxon>Tylenchoidea</taxon>
        <taxon>Meloidogynidae</taxon>
        <taxon>Meloidogyninae</taxon>
        <taxon>Meloidogyne</taxon>
    </lineage>
</organism>
<dbReference type="InterPro" id="IPR011021">
    <property type="entry name" value="Arrestin-like_N"/>
</dbReference>
<comment type="caution">
    <text evidence="4">The sequence shown here is derived from an EMBL/GenBank/DDBJ whole genome shotgun (WGS) entry which is preliminary data.</text>
</comment>
<dbReference type="GO" id="GO:0015031">
    <property type="term" value="P:protein transport"/>
    <property type="evidence" value="ECO:0007669"/>
    <property type="project" value="TreeGrafter"/>
</dbReference>
<dbReference type="Proteomes" id="UP000580250">
    <property type="component" value="Unassembled WGS sequence"/>
</dbReference>
<dbReference type="AlphaFoldDB" id="A0A6V7TLU0"/>
<evidence type="ECO:0000313" key="5">
    <source>
        <dbReference type="Proteomes" id="UP000580250"/>
    </source>
</evidence>
<evidence type="ECO:0000259" key="3">
    <source>
        <dbReference type="Pfam" id="PF02752"/>
    </source>
</evidence>
<feature type="domain" description="Arrestin C-terminal-like" evidence="3">
    <location>
        <begin position="184"/>
        <end position="317"/>
    </location>
</feature>
<reference evidence="4 5" key="1">
    <citation type="submission" date="2020-08" db="EMBL/GenBank/DDBJ databases">
        <authorList>
            <person name="Koutsovoulos G."/>
            <person name="Danchin GJ E."/>
        </authorList>
    </citation>
    <scope>NUCLEOTIDE SEQUENCE [LARGE SCALE GENOMIC DNA]</scope>
</reference>
<dbReference type="OrthoDB" id="2333384at2759"/>
<accession>A0A6V7TLU0</accession>
<name>A0A6V7TLU0_MELEN</name>